<accession>A0A2J6S8E2</accession>
<keyword evidence="1" id="KW-0539">Nucleus</keyword>
<dbReference type="GO" id="GO:0008270">
    <property type="term" value="F:zinc ion binding"/>
    <property type="evidence" value="ECO:0007669"/>
    <property type="project" value="InterPro"/>
</dbReference>
<feature type="domain" description="Zn(2)-C6 fungal-type" evidence="3">
    <location>
        <begin position="138"/>
        <end position="168"/>
    </location>
</feature>
<dbReference type="SUPFAM" id="SSF57701">
    <property type="entry name" value="Zn2/Cys6 DNA-binding domain"/>
    <property type="match status" value="1"/>
</dbReference>
<proteinExistence type="predicted"/>
<dbReference type="AlphaFoldDB" id="A0A2J6S8E2"/>
<dbReference type="SMART" id="SM00066">
    <property type="entry name" value="GAL4"/>
    <property type="match status" value="1"/>
</dbReference>
<sequence>MQNDYPEQYNILRDEFRLLQSRLKVNSTMADQILNMSWLSTSTAQPEESSMSTEAEPSIGSSSSHLSPFKSCESSHSSLESERAQSEAPTAMFFSEPDGLETPLPQTHRRVAGTGEKTLPGSNVLQKSRKGHKKSRVGCFNCKRRKIKCQETQPACANCMKKGLDCSYPAPKTLKALQGSLLYSSSPIASVNLQGTPTIFSLTDMRLFHHFLMDAYPHLPVGNDSAWLSQVPLIAHHNEYLMHAILGMAASHLELLTGESFGPIAIHHRLLAVQGSNAALSMKTRTGSDGDALLGSCYLLTFQASYMRDGLFEFFTMVRGCSLLSNQLRDEKLPMAFFLTEKDHFKFMEERLLDLPVISTELVEGAQTSLAAVQPLCMMPSHTTFFQLLDDCVEAIRMSSLRAYFKFVSIFQGIIQMEPDTFQAFMDSSNIVARILISNFFALQFVVAPIINREWAGRKRSTPVRNHLDQIYQLAKGIPDEYRGYLDWPLAIADAVVDEVVGNKSLVPKVPILRKKEWAGRTIGDSGWA</sequence>
<dbReference type="OrthoDB" id="416217at2759"/>
<dbReference type="Pfam" id="PF00172">
    <property type="entry name" value="Zn_clus"/>
    <property type="match status" value="1"/>
</dbReference>
<feature type="region of interest" description="Disordered" evidence="2">
    <location>
        <begin position="44"/>
        <end position="89"/>
    </location>
</feature>
<feature type="compositionally biased region" description="Low complexity" evidence="2">
    <location>
        <begin position="58"/>
        <end position="78"/>
    </location>
</feature>
<organism evidence="4 5">
    <name type="scientific">Hyaloscypha variabilis (strain UAMH 11265 / GT02V1 / F)</name>
    <name type="common">Meliniomyces variabilis</name>
    <dbReference type="NCBI Taxonomy" id="1149755"/>
    <lineage>
        <taxon>Eukaryota</taxon>
        <taxon>Fungi</taxon>
        <taxon>Dikarya</taxon>
        <taxon>Ascomycota</taxon>
        <taxon>Pezizomycotina</taxon>
        <taxon>Leotiomycetes</taxon>
        <taxon>Helotiales</taxon>
        <taxon>Hyaloscyphaceae</taxon>
        <taxon>Hyaloscypha</taxon>
        <taxon>Hyaloscypha variabilis</taxon>
    </lineage>
</organism>
<dbReference type="PROSITE" id="PS00463">
    <property type="entry name" value="ZN2_CY6_FUNGAL_1"/>
    <property type="match status" value="1"/>
</dbReference>
<keyword evidence="5" id="KW-1185">Reference proteome</keyword>
<evidence type="ECO:0000259" key="3">
    <source>
        <dbReference type="PROSITE" id="PS50048"/>
    </source>
</evidence>
<dbReference type="InterPro" id="IPR021858">
    <property type="entry name" value="Fun_TF"/>
</dbReference>
<dbReference type="Gene3D" id="4.10.240.10">
    <property type="entry name" value="Zn(2)-C6 fungal-type DNA-binding domain"/>
    <property type="match status" value="1"/>
</dbReference>
<dbReference type="Pfam" id="PF11951">
    <property type="entry name" value="Fungal_trans_2"/>
    <property type="match status" value="1"/>
</dbReference>
<dbReference type="STRING" id="1149755.A0A2J6S8E2"/>
<evidence type="ECO:0000256" key="2">
    <source>
        <dbReference type="SAM" id="MobiDB-lite"/>
    </source>
</evidence>
<protein>
    <recommendedName>
        <fullName evidence="3">Zn(2)-C6 fungal-type domain-containing protein</fullName>
    </recommendedName>
</protein>
<dbReference type="InterPro" id="IPR053157">
    <property type="entry name" value="Sterol_Uptake_Regulator"/>
</dbReference>
<dbReference type="PANTHER" id="PTHR47784:SF7">
    <property type="entry name" value="ZN(II)2CYS6 TRANSCRIPTION FACTOR (EUROFUNG)"/>
    <property type="match status" value="1"/>
</dbReference>
<gene>
    <name evidence="4" type="ORF">L207DRAFT_477942</name>
</gene>
<dbReference type="PRINTS" id="PR00755">
    <property type="entry name" value="AFLATOXINBRP"/>
</dbReference>
<dbReference type="CDD" id="cd00067">
    <property type="entry name" value="GAL4"/>
    <property type="match status" value="1"/>
</dbReference>
<dbReference type="PROSITE" id="PS50048">
    <property type="entry name" value="ZN2_CY6_FUNGAL_2"/>
    <property type="match status" value="1"/>
</dbReference>
<feature type="compositionally biased region" description="Polar residues" evidence="2">
    <location>
        <begin position="44"/>
        <end position="55"/>
    </location>
</feature>
<dbReference type="InterPro" id="IPR001138">
    <property type="entry name" value="Zn2Cys6_DnaBD"/>
</dbReference>
<dbReference type="PANTHER" id="PTHR47784">
    <property type="entry name" value="STEROL UPTAKE CONTROL PROTEIN 2"/>
    <property type="match status" value="1"/>
</dbReference>
<dbReference type="GO" id="GO:0001228">
    <property type="term" value="F:DNA-binding transcription activator activity, RNA polymerase II-specific"/>
    <property type="evidence" value="ECO:0007669"/>
    <property type="project" value="TreeGrafter"/>
</dbReference>
<reference evidence="4 5" key="1">
    <citation type="submission" date="2016-04" db="EMBL/GenBank/DDBJ databases">
        <title>A degradative enzymes factory behind the ericoid mycorrhizal symbiosis.</title>
        <authorList>
            <consortium name="DOE Joint Genome Institute"/>
            <person name="Martino E."/>
            <person name="Morin E."/>
            <person name="Grelet G."/>
            <person name="Kuo A."/>
            <person name="Kohler A."/>
            <person name="Daghino S."/>
            <person name="Barry K."/>
            <person name="Choi C."/>
            <person name="Cichocki N."/>
            <person name="Clum A."/>
            <person name="Copeland A."/>
            <person name="Hainaut M."/>
            <person name="Haridas S."/>
            <person name="Labutti K."/>
            <person name="Lindquist E."/>
            <person name="Lipzen A."/>
            <person name="Khouja H.-R."/>
            <person name="Murat C."/>
            <person name="Ohm R."/>
            <person name="Olson A."/>
            <person name="Spatafora J."/>
            <person name="Veneault-Fourrey C."/>
            <person name="Henrissat B."/>
            <person name="Grigoriev I."/>
            <person name="Martin F."/>
            <person name="Perotto S."/>
        </authorList>
    </citation>
    <scope>NUCLEOTIDE SEQUENCE [LARGE SCALE GENOMIC DNA]</scope>
    <source>
        <strain evidence="4 5">F</strain>
    </source>
</reference>
<dbReference type="EMBL" id="KZ613938">
    <property type="protein sequence ID" value="PMD47034.1"/>
    <property type="molecule type" value="Genomic_DNA"/>
</dbReference>
<name>A0A2J6S8E2_HYAVF</name>
<dbReference type="InterPro" id="IPR036864">
    <property type="entry name" value="Zn2-C6_fun-type_DNA-bd_sf"/>
</dbReference>
<evidence type="ECO:0000256" key="1">
    <source>
        <dbReference type="ARBA" id="ARBA00023242"/>
    </source>
</evidence>
<evidence type="ECO:0000313" key="4">
    <source>
        <dbReference type="EMBL" id="PMD47034.1"/>
    </source>
</evidence>
<evidence type="ECO:0000313" key="5">
    <source>
        <dbReference type="Proteomes" id="UP000235786"/>
    </source>
</evidence>
<dbReference type="Proteomes" id="UP000235786">
    <property type="component" value="Unassembled WGS sequence"/>
</dbReference>